<name>A0A2N8SND1_STUST</name>
<dbReference type="Proteomes" id="UP000235897">
    <property type="component" value="Unassembled WGS sequence"/>
</dbReference>
<protein>
    <submittedName>
        <fullName evidence="1">Uncharacterized protein</fullName>
    </submittedName>
</protein>
<dbReference type="EMBL" id="POUW01000007">
    <property type="protein sequence ID" value="PNG03979.1"/>
    <property type="molecule type" value="Genomic_DNA"/>
</dbReference>
<comment type="caution">
    <text evidence="1">The sequence shown here is derived from an EMBL/GenBank/DDBJ whole genome shotgun (WGS) entry which is preliminary data.</text>
</comment>
<organism evidence="1 2">
    <name type="scientific">Stutzerimonas stutzeri</name>
    <name type="common">Pseudomonas stutzeri</name>
    <dbReference type="NCBI Taxonomy" id="316"/>
    <lineage>
        <taxon>Bacteria</taxon>
        <taxon>Pseudomonadati</taxon>
        <taxon>Pseudomonadota</taxon>
        <taxon>Gammaproteobacteria</taxon>
        <taxon>Pseudomonadales</taxon>
        <taxon>Pseudomonadaceae</taxon>
        <taxon>Stutzerimonas</taxon>
    </lineage>
</organism>
<gene>
    <name evidence="1" type="ORF">CXL00_17500</name>
</gene>
<proteinExistence type="predicted"/>
<accession>A0A2N8SND1</accession>
<dbReference type="AlphaFoldDB" id="A0A2N8SND1"/>
<sequence>MKPGERALFAKIAPMVAHCGGAVDALEMYQADADRGELDTKMLSGFLQGLFAAGVVTEADLASLDIRRIH</sequence>
<evidence type="ECO:0000313" key="1">
    <source>
        <dbReference type="EMBL" id="PNG03979.1"/>
    </source>
</evidence>
<evidence type="ECO:0000313" key="2">
    <source>
        <dbReference type="Proteomes" id="UP000235897"/>
    </source>
</evidence>
<dbReference type="RefSeq" id="WP_021208496.1">
    <property type="nucleotide sequence ID" value="NZ_JAMOIG010000011.1"/>
</dbReference>
<dbReference type="OrthoDB" id="6987924at2"/>
<reference evidence="1 2" key="1">
    <citation type="submission" date="2018-01" db="EMBL/GenBank/DDBJ databases">
        <title>Denitrification phenotypes of diverse strains of Pseudomonas stutzeri.</title>
        <authorList>
            <person name="Milligan D.A."/>
            <person name="Bergaust L."/>
            <person name="Bakken L.R."/>
            <person name="Frostegard A."/>
        </authorList>
    </citation>
    <scope>NUCLEOTIDE SEQUENCE [LARGE SCALE GENOMIC DNA]</scope>
    <source>
        <strain evidence="1 2">28a3</strain>
    </source>
</reference>